<evidence type="ECO:0000256" key="6">
    <source>
        <dbReference type="SAM" id="Phobius"/>
    </source>
</evidence>
<evidence type="ECO:0000256" key="2">
    <source>
        <dbReference type="ARBA" id="ARBA00008404"/>
    </source>
</evidence>
<dbReference type="GO" id="GO:0005886">
    <property type="term" value="C:plasma membrane"/>
    <property type="evidence" value="ECO:0007669"/>
    <property type="project" value="UniProtKB-SubCell"/>
</dbReference>
<feature type="transmembrane region" description="Helical" evidence="6">
    <location>
        <begin position="69"/>
        <end position="86"/>
    </location>
</feature>
<proteinExistence type="inferred from homology"/>
<evidence type="ECO:0000256" key="1">
    <source>
        <dbReference type="ARBA" id="ARBA00004141"/>
    </source>
</evidence>
<accession>A0A6N8TXY1</accession>
<dbReference type="NCBIfam" id="NF009314">
    <property type="entry name" value="PRK12674.1-2"/>
    <property type="match status" value="1"/>
</dbReference>
<dbReference type="NCBIfam" id="TIGR01300">
    <property type="entry name" value="CPA3_mnhG_phaG"/>
    <property type="match status" value="1"/>
</dbReference>
<feature type="transmembrane region" description="Helical" evidence="6">
    <location>
        <begin position="6"/>
        <end position="32"/>
    </location>
</feature>
<gene>
    <name evidence="7" type="ORF">GQ671_06000</name>
</gene>
<keyword evidence="6" id="KW-0472">Membrane</keyword>
<dbReference type="InterPro" id="IPR005133">
    <property type="entry name" value="PhaG_MnhG_YufB"/>
</dbReference>
<name>A0A6N8TXY1_9STAP</name>
<comment type="caution">
    <text evidence="7">The sequence shown here is derived from an EMBL/GenBank/DDBJ whole genome shotgun (WGS) entry which is preliminary data.</text>
</comment>
<dbReference type="AlphaFoldDB" id="A0A6N8TXY1"/>
<dbReference type="PANTHER" id="PTHR34703">
    <property type="entry name" value="ANTIPORTER SUBUNIT MNHG2-RELATED"/>
    <property type="match status" value="1"/>
</dbReference>
<evidence type="ECO:0000256" key="4">
    <source>
        <dbReference type="ARBA" id="ARBA00022692"/>
    </source>
</evidence>
<keyword evidence="8" id="KW-1185">Reference proteome</keyword>
<reference evidence="7 8" key="1">
    <citation type="submission" date="2019-12" db="EMBL/GenBank/DDBJ databases">
        <title>Salinicoccus cyprini sp. nov., isolated from gastro-intestinal tract of mirror carp, Cyprinus carpio var. specularis, collected from Gobind Sagar Reservoir, Himachal Pradesh, India.</title>
        <authorList>
            <person name="Talwar C."/>
            <person name="Singh A.K."/>
            <person name="Lal R."/>
            <person name="Negi R.K."/>
        </authorList>
    </citation>
    <scope>NUCLEOTIDE SEQUENCE [LARGE SCALE GENOMIC DNA]</scope>
    <source>
        <strain evidence="7 8">J-82</strain>
    </source>
</reference>
<evidence type="ECO:0000313" key="7">
    <source>
        <dbReference type="EMBL" id="MXQ50818.1"/>
    </source>
</evidence>
<evidence type="ECO:0000256" key="5">
    <source>
        <dbReference type="ARBA" id="ARBA00022989"/>
    </source>
</evidence>
<evidence type="ECO:0000313" key="8">
    <source>
        <dbReference type="Proteomes" id="UP000436284"/>
    </source>
</evidence>
<dbReference type="EMBL" id="WUUK01000002">
    <property type="protein sequence ID" value="MXQ50818.1"/>
    <property type="molecule type" value="Genomic_DNA"/>
</dbReference>
<feature type="transmembrane region" description="Helical" evidence="6">
    <location>
        <begin position="44"/>
        <end position="63"/>
    </location>
</feature>
<keyword evidence="3" id="KW-0813">Transport</keyword>
<evidence type="ECO:0000256" key="3">
    <source>
        <dbReference type="ARBA" id="ARBA00022449"/>
    </source>
</evidence>
<keyword evidence="5 6" id="KW-1133">Transmembrane helix</keyword>
<dbReference type="OrthoDB" id="9806575at2"/>
<protein>
    <submittedName>
        <fullName evidence="7">Na+/H+ antiporter subunit G</fullName>
    </submittedName>
</protein>
<organism evidence="7 8">
    <name type="scientific">Salinicoccus hispanicus</name>
    <dbReference type="NCBI Taxonomy" id="157225"/>
    <lineage>
        <taxon>Bacteria</taxon>
        <taxon>Bacillati</taxon>
        <taxon>Bacillota</taxon>
        <taxon>Bacilli</taxon>
        <taxon>Bacillales</taxon>
        <taxon>Staphylococcaceae</taxon>
        <taxon>Salinicoccus</taxon>
    </lineage>
</organism>
<keyword evidence="4 6" id="KW-0812">Transmembrane</keyword>
<comment type="subcellular location">
    <subcellularLocation>
        <location evidence="1">Membrane</location>
        <topology evidence="1">Multi-pass membrane protein</topology>
    </subcellularLocation>
</comment>
<dbReference type="Proteomes" id="UP000436284">
    <property type="component" value="Unassembled WGS sequence"/>
</dbReference>
<keyword evidence="3" id="KW-0050">Antiport</keyword>
<sequence>MIEIIMTSIITFFILAGAFLAAVSAIGVIRLPDVYSRLHASSKSSTLGVMMMMLGAFLYFWFIDGYVDSKLFLAILFIFITAPVSAHMMSRSAFHSNVSPYRMTIINELARDEEGATDLPNEPEAHENRENKE</sequence>
<dbReference type="GO" id="GO:0015385">
    <property type="term" value="F:sodium:proton antiporter activity"/>
    <property type="evidence" value="ECO:0007669"/>
    <property type="project" value="TreeGrafter"/>
</dbReference>
<dbReference type="PANTHER" id="PTHR34703:SF1">
    <property type="entry name" value="ANTIPORTER SUBUNIT MNHG2-RELATED"/>
    <property type="match status" value="1"/>
</dbReference>
<comment type="similarity">
    <text evidence="2">Belongs to the CPA3 antiporters (TC 2.A.63) subunit G family.</text>
</comment>
<dbReference type="Pfam" id="PF03334">
    <property type="entry name" value="PhaG_MnhG_YufB"/>
    <property type="match status" value="1"/>
</dbReference>